<dbReference type="Gene3D" id="3.40.50.2000">
    <property type="entry name" value="Glycogen Phosphorylase B"/>
    <property type="match status" value="2"/>
</dbReference>
<dbReference type="InterPro" id="IPR050194">
    <property type="entry name" value="Glycosyltransferase_grp1"/>
</dbReference>
<dbReference type="Pfam" id="PF00534">
    <property type="entry name" value="Glycos_transf_1"/>
    <property type="match status" value="1"/>
</dbReference>
<name>A0A7J4TIN9_9EURY</name>
<dbReference type="PANTHER" id="PTHR45947:SF3">
    <property type="entry name" value="SULFOQUINOVOSYL TRANSFERASE SQD2"/>
    <property type="match status" value="1"/>
</dbReference>
<accession>A0A7J4TIN9</accession>
<protein>
    <submittedName>
        <fullName evidence="3">Glycosyltransferase</fullName>
    </submittedName>
</protein>
<sequence>MKVASDLAKELSKFGHDVTLLTTTYDFDENFAKRLEQSGVDIINFKCKIKFANFIYSPDMKHWLNNHIKEFDIIHMHDYRTYQNIIVYKYAKKNNIPYILQPHGALPYIYKPLLKRIFDKLWGHDLLTESTKIIALTHKEAEQCKKMGIMNDHIKIIPNGIDISEYKNLPIEGIFRKRLDLNNNEKLVLYLGRLHKIKGIDLLVKAFGLLNDELKNVKLIIAGPDSGILPHLNDLTYDLGIDDKVIFIGSLYGKEKLEAYVDADVLVYPSFYEIFGLVPLEALMCNTSVIVTKTCGCSEFIDKLNCGYLVEYGNLDDLKYKIKKILQNPENENIIKCKNHIQNNLSWIKIAKEVENCYNDSIN</sequence>
<dbReference type="SUPFAM" id="SSF53756">
    <property type="entry name" value="UDP-Glycosyltransferase/glycogen phosphorylase"/>
    <property type="match status" value="1"/>
</dbReference>
<dbReference type="Pfam" id="PF13439">
    <property type="entry name" value="Glyco_transf_4"/>
    <property type="match status" value="1"/>
</dbReference>
<dbReference type="AlphaFoldDB" id="A0A7J4TIN9"/>
<comment type="caution">
    <text evidence="3">The sequence shown here is derived from an EMBL/GenBank/DDBJ whole genome shotgun (WGS) entry which is preliminary data.</text>
</comment>
<evidence type="ECO:0000313" key="3">
    <source>
        <dbReference type="EMBL" id="HII84308.1"/>
    </source>
</evidence>
<reference evidence="4" key="1">
    <citation type="journal article" date="2020" name="bioRxiv">
        <title>A rank-normalized archaeal taxonomy based on genome phylogeny resolves widespread incomplete and uneven classifications.</title>
        <authorList>
            <person name="Rinke C."/>
            <person name="Chuvochina M."/>
            <person name="Mussig A.J."/>
            <person name="Chaumeil P.-A."/>
            <person name="Waite D.W."/>
            <person name="Whitman W.B."/>
            <person name="Parks D.H."/>
            <person name="Hugenholtz P."/>
        </authorList>
    </citation>
    <scope>NUCLEOTIDE SEQUENCE [LARGE SCALE GENOMIC DNA]</scope>
</reference>
<evidence type="ECO:0000313" key="4">
    <source>
        <dbReference type="Proteomes" id="UP000586031"/>
    </source>
</evidence>
<evidence type="ECO:0000259" key="2">
    <source>
        <dbReference type="Pfam" id="PF13439"/>
    </source>
</evidence>
<proteinExistence type="predicted"/>
<dbReference type="InterPro" id="IPR001296">
    <property type="entry name" value="Glyco_trans_1"/>
</dbReference>
<organism evidence="3 4">
    <name type="scientific">Methanobacterium subterraneum</name>
    <dbReference type="NCBI Taxonomy" id="59277"/>
    <lineage>
        <taxon>Archaea</taxon>
        <taxon>Methanobacteriati</taxon>
        <taxon>Methanobacteriota</taxon>
        <taxon>Methanomada group</taxon>
        <taxon>Methanobacteria</taxon>
        <taxon>Methanobacteriales</taxon>
        <taxon>Methanobacteriaceae</taxon>
        <taxon>Methanobacterium</taxon>
    </lineage>
</organism>
<evidence type="ECO:0000259" key="1">
    <source>
        <dbReference type="Pfam" id="PF00534"/>
    </source>
</evidence>
<keyword evidence="3" id="KW-0808">Transferase</keyword>
<dbReference type="PANTHER" id="PTHR45947">
    <property type="entry name" value="SULFOQUINOVOSYL TRANSFERASE SQD2"/>
    <property type="match status" value="1"/>
</dbReference>
<feature type="domain" description="Glycosyltransferase subfamily 4-like N-terminal" evidence="2">
    <location>
        <begin position="3"/>
        <end position="164"/>
    </location>
</feature>
<dbReference type="Proteomes" id="UP000586031">
    <property type="component" value="Unassembled WGS sequence"/>
</dbReference>
<feature type="domain" description="Glycosyl transferase family 1" evidence="1">
    <location>
        <begin position="175"/>
        <end position="334"/>
    </location>
</feature>
<dbReference type="InterPro" id="IPR028098">
    <property type="entry name" value="Glyco_trans_4-like_N"/>
</dbReference>
<gene>
    <name evidence="3" type="ORF">HA271_05615</name>
</gene>
<dbReference type="EMBL" id="DUHE01000154">
    <property type="protein sequence ID" value="HII84308.1"/>
    <property type="molecule type" value="Genomic_DNA"/>
</dbReference>
<dbReference type="GO" id="GO:0016757">
    <property type="term" value="F:glycosyltransferase activity"/>
    <property type="evidence" value="ECO:0007669"/>
    <property type="project" value="InterPro"/>
</dbReference>